<dbReference type="EMBL" id="JALLAZ020001093">
    <property type="protein sequence ID" value="KAL3780882.1"/>
    <property type="molecule type" value="Genomic_DNA"/>
</dbReference>
<accession>A0ABD3NYH3</accession>
<gene>
    <name evidence="2" type="ORF">ACHAW5_001349</name>
</gene>
<evidence type="ECO:0000313" key="3">
    <source>
        <dbReference type="Proteomes" id="UP001530315"/>
    </source>
</evidence>
<sequence>MPTRTNASADGGMRLASLALIAMAVVLSLSNVMIGHRDASAFASRQRMRRMGGGDGRPIDVSVRGGLDGRSDDGHRRRSSEGDADAEDDENDDEIVVWDGKLVTRILLGEEPFPDDDGGRRRRRRRRRRLKYVPGTLHLGHADALRRCYVNATHYAGHLSDRPQSLVSLSDVHKLIYRNNPKSSSSSARHAMQDFLEGRDHRMKHDELEKKVHEGGYSMISFVREPMNRFFSSYDEAYFRMGPWMGGGPIVDDKPRVKKSYLDNKYKMDKYPYLYAGMRGIRDFQSKYCPPEILRRGNALACNAVPSIDDGDLARRFEKFVRDYSGLDPFDIQYVSSLNNQVSNLVFTTGEPFPFTALYNSTEAERGWQDIAREHGVEIPDGEMTHGRKISRRFNMSMVSDATKRKICRILALDYCCLNIRLPRECSSDENNDNDEVVYCAMERRNDETMKYALESMVIHPWRDP</sequence>
<dbReference type="AlphaFoldDB" id="A0ABD3NYH3"/>
<organism evidence="2 3">
    <name type="scientific">Stephanodiscus triporus</name>
    <dbReference type="NCBI Taxonomy" id="2934178"/>
    <lineage>
        <taxon>Eukaryota</taxon>
        <taxon>Sar</taxon>
        <taxon>Stramenopiles</taxon>
        <taxon>Ochrophyta</taxon>
        <taxon>Bacillariophyta</taxon>
        <taxon>Coscinodiscophyceae</taxon>
        <taxon>Thalassiosirophycidae</taxon>
        <taxon>Stephanodiscales</taxon>
        <taxon>Stephanodiscaceae</taxon>
        <taxon>Stephanodiscus</taxon>
    </lineage>
</organism>
<name>A0ABD3NYH3_9STRA</name>
<feature type="region of interest" description="Disordered" evidence="1">
    <location>
        <begin position="47"/>
        <end position="90"/>
    </location>
</feature>
<feature type="compositionally biased region" description="Basic and acidic residues" evidence="1">
    <location>
        <begin position="67"/>
        <end position="81"/>
    </location>
</feature>
<protein>
    <submittedName>
        <fullName evidence="2">Uncharacterized protein</fullName>
    </submittedName>
</protein>
<evidence type="ECO:0000256" key="1">
    <source>
        <dbReference type="SAM" id="MobiDB-lite"/>
    </source>
</evidence>
<comment type="caution">
    <text evidence="2">The sequence shown here is derived from an EMBL/GenBank/DDBJ whole genome shotgun (WGS) entry which is preliminary data.</text>
</comment>
<proteinExistence type="predicted"/>
<dbReference type="Proteomes" id="UP001530315">
    <property type="component" value="Unassembled WGS sequence"/>
</dbReference>
<keyword evidence="3" id="KW-1185">Reference proteome</keyword>
<reference evidence="2 3" key="1">
    <citation type="submission" date="2024-10" db="EMBL/GenBank/DDBJ databases">
        <title>Updated reference genomes for cyclostephanoid diatoms.</title>
        <authorList>
            <person name="Roberts W.R."/>
            <person name="Alverson A.J."/>
        </authorList>
    </citation>
    <scope>NUCLEOTIDE SEQUENCE [LARGE SCALE GENOMIC DNA]</scope>
    <source>
        <strain evidence="2 3">AJA276-08</strain>
    </source>
</reference>
<evidence type="ECO:0000313" key="2">
    <source>
        <dbReference type="EMBL" id="KAL3780882.1"/>
    </source>
</evidence>